<dbReference type="Proteomes" id="UP000023152">
    <property type="component" value="Unassembled WGS sequence"/>
</dbReference>
<keyword evidence="2" id="KW-0378">Hydrolase</keyword>
<organism evidence="5 6">
    <name type="scientific">Reticulomyxa filosa</name>
    <dbReference type="NCBI Taxonomy" id="46433"/>
    <lineage>
        <taxon>Eukaryota</taxon>
        <taxon>Sar</taxon>
        <taxon>Rhizaria</taxon>
        <taxon>Retaria</taxon>
        <taxon>Foraminifera</taxon>
        <taxon>Monothalamids</taxon>
        <taxon>Reticulomyxidae</taxon>
        <taxon>Reticulomyxa</taxon>
    </lineage>
</organism>
<comment type="similarity">
    <text evidence="1">Belongs to the type-B carboxylesterase/lipase family.</text>
</comment>
<dbReference type="PANTHER" id="PTHR45570">
    <property type="entry name" value="CARBOXYLIC ESTER HYDROLASE"/>
    <property type="match status" value="1"/>
</dbReference>
<proteinExistence type="inferred from homology"/>
<dbReference type="OrthoDB" id="408631at2759"/>
<gene>
    <name evidence="5" type="ORF">RFI_06996</name>
</gene>
<feature type="transmembrane region" description="Helical" evidence="3">
    <location>
        <begin position="122"/>
        <end position="141"/>
    </location>
</feature>
<dbReference type="ESTHER" id="retfi-x6nwc0">
    <property type="family name" value="Cholinesterase-like"/>
</dbReference>
<dbReference type="InterPro" id="IPR019819">
    <property type="entry name" value="Carboxylesterase_B_CS"/>
</dbReference>
<feature type="transmembrane region" description="Helical" evidence="3">
    <location>
        <begin position="6"/>
        <end position="24"/>
    </location>
</feature>
<keyword evidence="6" id="KW-1185">Reference proteome</keyword>
<comment type="caution">
    <text evidence="5">The sequence shown here is derived from an EMBL/GenBank/DDBJ whole genome shotgun (WGS) entry which is preliminary data.</text>
</comment>
<dbReference type="Gene3D" id="3.40.50.1820">
    <property type="entry name" value="alpha/beta hydrolase"/>
    <property type="match status" value="1"/>
</dbReference>
<protein>
    <submittedName>
        <fullName evidence="5">Carboxylesterase</fullName>
    </submittedName>
</protein>
<evidence type="ECO:0000313" key="6">
    <source>
        <dbReference type="Proteomes" id="UP000023152"/>
    </source>
</evidence>
<evidence type="ECO:0000313" key="5">
    <source>
        <dbReference type="EMBL" id="ETO30124.1"/>
    </source>
</evidence>
<dbReference type="AlphaFoldDB" id="X6NWC0"/>
<dbReference type="InterPro" id="IPR002018">
    <property type="entry name" value="CarbesteraseB"/>
</dbReference>
<dbReference type="InterPro" id="IPR029058">
    <property type="entry name" value="AB_hydrolase_fold"/>
</dbReference>
<feature type="non-terminal residue" evidence="5">
    <location>
        <position position="1"/>
    </location>
</feature>
<name>X6NWC0_RETFI</name>
<feature type="domain" description="Carboxylesterase type B" evidence="4">
    <location>
        <begin position="193"/>
        <end position="742"/>
    </location>
</feature>
<dbReference type="InterPro" id="IPR019826">
    <property type="entry name" value="Carboxylesterase_B_AS"/>
</dbReference>
<dbReference type="PROSITE" id="PS00122">
    <property type="entry name" value="CARBOXYLESTERASE_B_1"/>
    <property type="match status" value="1"/>
</dbReference>
<dbReference type="PROSITE" id="PS00941">
    <property type="entry name" value="CARBOXYLESTERASE_B_2"/>
    <property type="match status" value="1"/>
</dbReference>
<dbReference type="OMA" id="DFIFQAT"/>
<evidence type="ECO:0000256" key="1">
    <source>
        <dbReference type="ARBA" id="ARBA00005964"/>
    </source>
</evidence>
<keyword evidence="3" id="KW-0812">Transmembrane</keyword>
<evidence type="ECO:0000259" key="4">
    <source>
        <dbReference type="Pfam" id="PF00135"/>
    </source>
</evidence>
<evidence type="ECO:0000256" key="3">
    <source>
        <dbReference type="SAM" id="Phobius"/>
    </source>
</evidence>
<dbReference type="GO" id="GO:0016787">
    <property type="term" value="F:hydrolase activity"/>
    <property type="evidence" value="ECO:0007669"/>
    <property type="project" value="UniProtKB-KW"/>
</dbReference>
<keyword evidence="3" id="KW-0472">Membrane</keyword>
<evidence type="ECO:0000256" key="2">
    <source>
        <dbReference type="ARBA" id="ARBA00022801"/>
    </source>
</evidence>
<dbReference type="EMBL" id="ASPP01005666">
    <property type="protein sequence ID" value="ETO30124.1"/>
    <property type="molecule type" value="Genomic_DNA"/>
</dbReference>
<dbReference type="SUPFAM" id="SSF53474">
    <property type="entry name" value="alpha/beta-Hydrolases"/>
    <property type="match status" value="1"/>
</dbReference>
<dbReference type="PANTHER" id="PTHR45570:SF1">
    <property type="entry name" value="CARBOXYLIC ESTER HYDROLASE"/>
    <property type="match status" value="1"/>
</dbReference>
<reference evidence="5 6" key="1">
    <citation type="journal article" date="2013" name="Curr. Biol.">
        <title>The Genome of the Foraminiferan Reticulomyxa filosa.</title>
        <authorList>
            <person name="Glockner G."/>
            <person name="Hulsmann N."/>
            <person name="Schleicher M."/>
            <person name="Noegel A.A."/>
            <person name="Eichinger L."/>
            <person name="Gallinger C."/>
            <person name="Pawlowski J."/>
            <person name="Sierra R."/>
            <person name="Euteneuer U."/>
            <person name="Pillet L."/>
            <person name="Moustafa A."/>
            <person name="Platzer M."/>
            <person name="Groth M."/>
            <person name="Szafranski K."/>
            <person name="Schliwa M."/>
        </authorList>
    </citation>
    <scope>NUCLEOTIDE SEQUENCE [LARGE SCALE GENOMIC DNA]</scope>
</reference>
<accession>X6NWC0</accession>
<dbReference type="Pfam" id="PF00135">
    <property type="entry name" value="COesterase"/>
    <property type="match status" value="1"/>
</dbReference>
<keyword evidence="3" id="KW-1133">Transmembrane helix</keyword>
<sequence length="779" mass="87983">GIVQLYLFLLLVLASYKYVISFRFKNKLFISYDQSVVLLLNNLSVLYNCASQSIDPITTNPGSIFNIAMRTNPFKSDNTARNSNNINQNVAVKLKHKRKVMGPIRQTFRRIMIVFNIEVPNNIYFFNLILFVLFAIGGIRITTNDNKPMNKDVRKNKGNSYEHVPPNTLVQMKMKLFHLLVSAFLAFLSKGDDLVVQTNYGTIQGQLMSPTVRAFRKIPYARPPVGTLRWAPSVPPVPWGNKTVMATQDPPGCPQACGLPPLTCPTTLDEDCLYLNIFTPHPVNANTKYPVLVFIHGGNFKQGYGGGLLYNGTDFVNYTNSILVTMNYRLGALGFLWSAVGPKGNYGLEDQMLALQFVRDNIEFFGGDVNHITIFGQSAGAVSVALHLTQTQGESQLFTAAIMESEPYGLPIRDTASWGILPETFYNFLGCPYDLTSHDTEMFWDCLRNKTIGEIITAQVASENDVADEADHFLDLFMPWSPTAGTDLVTVQVHFFIKFINKKNEIKFFFFFFDIMRMCDLNFECKYLDVPFTIGTVADEGIEFVWMAYPNGLSREQVDEILVVMLGTNDAIRIREHYPMPNNVTDYRGYLSLIATDGLFVCPSRNASVSHYNVPINGNKNPPFIYYYHFDHVSSFNDQAWGSNYTFCDDVVCHGAELPYVFHTNLAPINSSFSPAEQQLALGMQRYWSTFAALGQPGNDQGGLNTYWTPFVLGTEASIMFQTNNVQMTNNYDLVNSQCAFWDTTNYNCKSNDLIYGNFLTQMTKVNILEQKCDLQFKK</sequence>